<protein>
    <submittedName>
        <fullName evidence="1">Uncharacterized protein</fullName>
    </submittedName>
</protein>
<proteinExistence type="predicted"/>
<dbReference type="OrthoDB" id="4743193at2759"/>
<dbReference type="AlphaFoldDB" id="A0A0D0E7K1"/>
<feature type="non-terminal residue" evidence="1">
    <location>
        <position position="1"/>
    </location>
</feature>
<feature type="non-terminal residue" evidence="1">
    <location>
        <position position="120"/>
    </location>
</feature>
<sequence>VLNALERSQITVSQFILSILTQHQYNEHPVVRDLLFHSPDILSAFLKHSRRNHKLLQCSTRFVQDSYLRELREVASKDSGWHFGALSATTKQLEEFDIEEMAQDIVRRAPGLSELFGVLL</sequence>
<gene>
    <name evidence="1" type="ORF">PAXRUDRAFT_95979</name>
</gene>
<dbReference type="InParanoid" id="A0A0D0E7K1"/>
<organism evidence="1 2">
    <name type="scientific">Paxillus rubicundulus Ve08.2h10</name>
    <dbReference type="NCBI Taxonomy" id="930991"/>
    <lineage>
        <taxon>Eukaryota</taxon>
        <taxon>Fungi</taxon>
        <taxon>Dikarya</taxon>
        <taxon>Basidiomycota</taxon>
        <taxon>Agaricomycotina</taxon>
        <taxon>Agaricomycetes</taxon>
        <taxon>Agaricomycetidae</taxon>
        <taxon>Boletales</taxon>
        <taxon>Paxilineae</taxon>
        <taxon>Paxillaceae</taxon>
        <taxon>Paxillus</taxon>
    </lineage>
</organism>
<dbReference type="Proteomes" id="UP000054538">
    <property type="component" value="Unassembled WGS sequence"/>
</dbReference>
<evidence type="ECO:0000313" key="2">
    <source>
        <dbReference type="Proteomes" id="UP000054538"/>
    </source>
</evidence>
<name>A0A0D0E7K1_9AGAM</name>
<dbReference type="HOGENOM" id="CLU_142396_1_0_1"/>
<dbReference type="EMBL" id="KN825131">
    <property type="protein sequence ID" value="KIK94085.1"/>
    <property type="molecule type" value="Genomic_DNA"/>
</dbReference>
<accession>A0A0D0E7K1</accession>
<keyword evidence="2" id="KW-1185">Reference proteome</keyword>
<reference evidence="1 2" key="1">
    <citation type="submission" date="2014-04" db="EMBL/GenBank/DDBJ databases">
        <authorList>
            <consortium name="DOE Joint Genome Institute"/>
            <person name="Kuo A."/>
            <person name="Kohler A."/>
            <person name="Jargeat P."/>
            <person name="Nagy L.G."/>
            <person name="Floudas D."/>
            <person name="Copeland A."/>
            <person name="Barry K.W."/>
            <person name="Cichocki N."/>
            <person name="Veneault-Fourrey C."/>
            <person name="LaButti K."/>
            <person name="Lindquist E.A."/>
            <person name="Lipzen A."/>
            <person name="Lundell T."/>
            <person name="Morin E."/>
            <person name="Murat C."/>
            <person name="Sun H."/>
            <person name="Tunlid A."/>
            <person name="Henrissat B."/>
            <person name="Grigoriev I.V."/>
            <person name="Hibbett D.S."/>
            <person name="Martin F."/>
            <person name="Nordberg H.P."/>
            <person name="Cantor M.N."/>
            <person name="Hua S.X."/>
        </authorList>
    </citation>
    <scope>NUCLEOTIDE SEQUENCE [LARGE SCALE GENOMIC DNA]</scope>
    <source>
        <strain evidence="1 2">Ve08.2h10</strain>
    </source>
</reference>
<reference evidence="2" key="2">
    <citation type="submission" date="2015-01" db="EMBL/GenBank/DDBJ databases">
        <title>Evolutionary Origins and Diversification of the Mycorrhizal Mutualists.</title>
        <authorList>
            <consortium name="DOE Joint Genome Institute"/>
            <consortium name="Mycorrhizal Genomics Consortium"/>
            <person name="Kohler A."/>
            <person name="Kuo A."/>
            <person name="Nagy L.G."/>
            <person name="Floudas D."/>
            <person name="Copeland A."/>
            <person name="Barry K.W."/>
            <person name="Cichocki N."/>
            <person name="Veneault-Fourrey C."/>
            <person name="LaButti K."/>
            <person name="Lindquist E.A."/>
            <person name="Lipzen A."/>
            <person name="Lundell T."/>
            <person name="Morin E."/>
            <person name="Murat C."/>
            <person name="Riley R."/>
            <person name="Ohm R."/>
            <person name="Sun H."/>
            <person name="Tunlid A."/>
            <person name="Henrissat B."/>
            <person name="Grigoriev I.V."/>
            <person name="Hibbett D.S."/>
            <person name="Martin F."/>
        </authorList>
    </citation>
    <scope>NUCLEOTIDE SEQUENCE [LARGE SCALE GENOMIC DNA]</scope>
    <source>
        <strain evidence="2">Ve08.2h10</strain>
    </source>
</reference>
<evidence type="ECO:0000313" key="1">
    <source>
        <dbReference type="EMBL" id="KIK94085.1"/>
    </source>
</evidence>